<dbReference type="PANTHER" id="PTHR13992:SF39">
    <property type="entry name" value="SMRTER, ISOFORM G"/>
    <property type="match status" value="1"/>
</dbReference>
<dbReference type="SUPFAM" id="SSF46689">
    <property type="entry name" value="Homeodomain-like"/>
    <property type="match status" value="2"/>
</dbReference>
<feature type="compositionally biased region" description="Low complexity" evidence="1">
    <location>
        <begin position="278"/>
        <end position="298"/>
    </location>
</feature>
<feature type="domain" description="Myb-like" evidence="2">
    <location>
        <begin position="620"/>
        <end position="670"/>
    </location>
</feature>
<feature type="compositionally biased region" description="Low complexity" evidence="1">
    <location>
        <begin position="561"/>
        <end position="603"/>
    </location>
</feature>
<comment type="caution">
    <text evidence="4">The sequence shown here is derived from an EMBL/GenBank/DDBJ whole genome shotgun (WGS) entry which is preliminary data.</text>
</comment>
<protein>
    <recommendedName>
        <fullName evidence="6">SANT domain-containing protein</fullName>
    </recommendedName>
</protein>
<dbReference type="KEGG" id="mgl:MGL_3546"/>
<feature type="region of interest" description="Disordered" evidence="1">
    <location>
        <begin position="554"/>
        <end position="627"/>
    </location>
</feature>
<dbReference type="PANTHER" id="PTHR13992">
    <property type="entry name" value="NUCLEAR RECEPTOR CO-REPRESSOR RELATED NCOR"/>
    <property type="match status" value="1"/>
</dbReference>
<organism evidence="4 5">
    <name type="scientific">Malassezia globosa (strain ATCC MYA-4612 / CBS 7966)</name>
    <name type="common">Dandruff-associated fungus</name>
    <dbReference type="NCBI Taxonomy" id="425265"/>
    <lineage>
        <taxon>Eukaryota</taxon>
        <taxon>Fungi</taxon>
        <taxon>Dikarya</taxon>
        <taxon>Basidiomycota</taxon>
        <taxon>Ustilaginomycotina</taxon>
        <taxon>Malasseziomycetes</taxon>
        <taxon>Malasseziales</taxon>
        <taxon>Malasseziaceae</taxon>
        <taxon>Malassezia</taxon>
    </lineage>
</organism>
<dbReference type="Gene3D" id="1.10.10.60">
    <property type="entry name" value="Homeodomain-like"/>
    <property type="match status" value="1"/>
</dbReference>
<dbReference type="SMART" id="SM00717">
    <property type="entry name" value="SANT"/>
    <property type="match status" value="2"/>
</dbReference>
<evidence type="ECO:0000259" key="2">
    <source>
        <dbReference type="PROSITE" id="PS50090"/>
    </source>
</evidence>
<feature type="region of interest" description="Disordered" evidence="1">
    <location>
        <begin position="1"/>
        <end position="120"/>
    </location>
</feature>
<feature type="compositionally biased region" description="Basic residues" evidence="1">
    <location>
        <begin position="501"/>
        <end position="510"/>
    </location>
</feature>
<feature type="compositionally biased region" description="Basic residues" evidence="1">
    <location>
        <begin position="433"/>
        <end position="450"/>
    </location>
</feature>
<dbReference type="OMA" id="VAFYYLH"/>
<dbReference type="CDD" id="cd00167">
    <property type="entry name" value="SANT"/>
    <property type="match status" value="1"/>
</dbReference>
<dbReference type="GeneID" id="5853818"/>
<dbReference type="InterPro" id="IPR009057">
    <property type="entry name" value="Homeodomain-like_sf"/>
</dbReference>
<dbReference type="InParanoid" id="A8Q9R8"/>
<feature type="compositionally biased region" description="Basic and acidic residues" evidence="1">
    <location>
        <begin position="107"/>
        <end position="120"/>
    </location>
</feature>
<dbReference type="OrthoDB" id="10258692at2759"/>
<dbReference type="GO" id="GO:0006357">
    <property type="term" value="P:regulation of transcription by RNA polymerase II"/>
    <property type="evidence" value="ECO:0007669"/>
    <property type="project" value="TreeGrafter"/>
</dbReference>
<dbReference type="InterPro" id="IPR001005">
    <property type="entry name" value="SANT/Myb"/>
</dbReference>
<dbReference type="VEuPathDB" id="FungiDB:MGL_3546"/>
<sequence length="927" mass="101467">MHPRRSFLQEEEAHVTEDLYGEPEDKRRPVEKPDPDALEQAESASKQPLAATPTTTDKDEKTSVPSFEKMSKEMVSMDVTQDTSAREGPGKSPIPRSLESETLQPVERPDDVSRISESESFRPPTMLEPIVDAEPMDMSVVSDTRRKSDTSHAMDVTPCDETEEMQRAIQALVKQLMIKYPWSEKESHALLEQNHRIVASLRVPAALGLQKCAEQEPGVAAGEIDAYLKQRIHECQQSQEAKLTRLRNEYRAKHQAWVKYCERLDQEHEQRAMHQDDPALSASALPSTSTTSSSATTRSFRRGGIGSGSFGDAVRSEAEFQEILASLENAEMQDPVVRAARTSAVIPDMELKGTPFFDGDNGHVADPVSFYFGGFDPDVWSEEERATFARRYVLYPKQFGRIAEKLPHKTPNQCVAFYYLHKHLEGYKALLSARHRERRKKTKSRPKKSKGSALMADIAATQLDAEDEEKRSATGSTNPVSTAVPAPAPTSKRRSDEAAPKSKKPRPASKPRRDAPLETDKSSVGVGAETELERDLAAAEALEALASLAAPVAAPAPAPMPESAAVMPSSSTPAPAQASTPVSDPSAAPATTASPPTASTLAPEPKKRRPSRVKDSDEPKSRSRGPHWSMSERAEFLRLLAIYGKDWNALAASFPAKTPAQTRNFFARHASESSHFQEAAGLAQKHAHMSWEDKAHAAAAFVRHWYDSLPEGSAKASILGWPSPGMKPPSPPPREMSAAIDDETDDEDQFSAGTEGPGHAHPVPPPGMLYSNATVSPPPNMLATSTRSHPQQHAHAHIQVPLPHAQTPQTAFSGASQPQQVPPPLGAETHWSPVAQPMMGFSYPNYSAPPRPTHTPSPASSMYYREPNAAPYGAAPMPPPMSMYNYPMPPKYAPHDSMYAPSPASRLPMRSAPNMGYFHPRPDRWHG</sequence>
<evidence type="ECO:0000313" key="4">
    <source>
        <dbReference type="EMBL" id="EDP42297.1"/>
    </source>
</evidence>
<dbReference type="GO" id="GO:0034967">
    <property type="term" value="C:Set3 complex"/>
    <property type="evidence" value="ECO:0007669"/>
    <property type="project" value="TreeGrafter"/>
</dbReference>
<dbReference type="Gene3D" id="1.20.58.1880">
    <property type="match status" value="1"/>
</dbReference>
<dbReference type="STRING" id="425265.A8Q9R8"/>
<feature type="compositionally biased region" description="Basic and acidic residues" evidence="1">
    <location>
        <begin position="511"/>
        <end position="521"/>
    </location>
</feature>
<feature type="compositionally biased region" description="Basic and acidic residues" evidence="1">
    <location>
        <begin position="612"/>
        <end position="621"/>
    </location>
</feature>
<gene>
    <name evidence="4" type="ORF">MGL_3546</name>
</gene>
<feature type="region of interest" description="Disordered" evidence="1">
    <location>
        <begin position="717"/>
        <end position="762"/>
    </location>
</feature>
<feature type="region of interest" description="Disordered" evidence="1">
    <location>
        <begin position="269"/>
        <end position="304"/>
    </location>
</feature>
<feature type="compositionally biased region" description="Acidic residues" evidence="1">
    <location>
        <begin position="740"/>
        <end position="749"/>
    </location>
</feature>
<proteinExistence type="predicted"/>
<evidence type="ECO:0000256" key="1">
    <source>
        <dbReference type="SAM" id="MobiDB-lite"/>
    </source>
</evidence>
<keyword evidence="5" id="KW-1185">Reference proteome</keyword>
<dbReference type="PROSITE" id="PS51293">
    <property type="entry name" value="SANT"/>
    <property type="match status" value="1"/>
</dbReference>
<feature type="region of interest" description="Disordered" evidence="1">
    <location>
        <begin position="431"/>
        <end position="531"/>
    </location>
</feature>
<dbReference type="Proteomes" id="UP000008837">
    <property type="component" value="Unassembled WGS sequence"/>
</dbReference>
<dbReference type="InterPro" id="IPR017884">
    <property type="entry name" value="SANT_dom"/>
</dbReference>
<evidence type="ECO:0000259" key="3">
    <source>
        <dbReference type="PROSITE" id="PS51293"/>
    </source>
</evidence>
<dbReference type="EMBL" id="AAYY01000013">
    <property type="protein sequence ID" value="EDP42297.1"/>
    <property type="molecule type" value="Genomic_DNA"/>
</dbReference>
<accession>A8Q9R8</accession>
<evidence type="ECO:0008006" key="6">
    <source>
        <dbReference type="Google" id="ProtNLM"/>
    </source>
</evidence>
<reference evidence="4 5" key="1">
    <citation type="journal article" date="2007" name="Proc. Natl. Acad. Sci. U.S.A.">
        <title>Dandruff-associated Malassezia genomes reveal convergent and divergent virulence traits shared with plant and human fungal pathogens.</title>
        <authorList>
            <person name="Xu J."/>
            <person name="Saunders C.W."/>
            <person name="Hu P."/>
            <person name="Grant R.A."/>
            <person name="Boekhout T."/>
            <person name="Kuramae E.E."/>
            <person name="Kronstad J.W."/>
            <person name="Deangelis Y.M."/>
            <person name="Reeder N.L."/>
            <person name="Johnstone K.R."/>
            <person name="Leland M."/>
            <person name="Fieno A.M."/>
            <person name="Begley W.M."/>
            <person name="Sun Y."/>
            <person name="Lacey M.P."/>
            <person name="Chaudhary T."/>
            <person name="Keough T."/>
            <person name="Chu L."/>
            <person name="Sears R."/>
            <person name="Yuan B."/>
            <person name="Dawson T.L.Jr."/>
        </authorList>
    </citation>
    <scope>NUCLEOTIDE SEQUENCE [LARGE SCALE GENOMIC DNA]</scope>
    <source>
        <strain evidence="5">ATCC MYA-4612 / CBS 7966</strain>
    </source>
</reference>
<feature type="domain" description="SANT" evidence="3">
    <location>
        <begin position="378"/>
        <end position="426"/>
    </location>
</feature>
<dbReference type="PROSITE" id="PS50090">
    <property type="entry name" value="MYB_LIKE"/>
    <property type="match status" value="1"/>
</dbReference>
<feature type="compositionally biased region" description="Basic and acidic residues" evidence="1">
    <location>
        <begin position="7"/>
        <end position="35"/>
    </location>
</feature>
<dbReference type="InterPro" id="IPR051571">
    <property type="entry name" value="N-CoR_corepressor"/>
</dbReference>
<evidence type="ECO:0000313" key="5">
    <source>
        <dbReference type="Proteomes" id="UP000008837"/>
    </source>
</evidence>
<name>A8Q9R8_MALGO</name>
<feature type="compositionally biased region" description="Pro residues" evidence="1">
    <location>
        <begin position="725"/>
        <end position="734"/>
    </location>
</feature>
<dbReference type="RefSeq" id="XP_001729511.1">
    <property type="nucleotide sequence ID" value="XM_001729459.1"/>
</dbReference>
<dbReference type="Pfam" id="PF00249">
    <property type="entry name" value="Myb_DNA-binding"/>
    <property type="match status" value="2"/>
</dbReference>
<dbReference type="AlphaFoldDB" id="A8Q9R8"/>